<dbReference type="Proteomes" id="UP000313645">
    <property type="component" value="Unassembled WGS sequence"/>
</dbReference>
<proteinExistence type="predicted"/>
<accession>A0ABY1ZHR0</accession>
<reference evidence="2 3" key="1">
    <citation type="submission" date="2019-02" db="EMBL/GenBank/DDBJ databases">
        <title>Marinobacter halodurans sp. nov., a marine bacterium isolated from sea tidal flat.</title>
        <authorList>
            <person name="Yoo Y."/>
            <person name="Lee D.W."/>
            <person name="Kim B.S."/>
            <person name="Kim J.-J."/>
        </authorList>
    </citation>
    <scope>NUCLEOTIDE SEQUENCE [LARGE SCALE GENOMIC DNA]</scope>
    <source>
        <strain evidence="2 3">YJ-S3-2</strain>
    </source>
</reference>
<dbReference type="RefSeq" id="WP_131484116.1">
    <property type="nucleotide sequence ID" value="NZ_SJDL01000063.1"/>
</dbReference>
<evidence type="ECO:0000313" key="2">
    <source>
        <dbReference type="EMBL" id="TBW47551.1"/>
    </source>
</evidence>
<sequence length="165" mass="18378">MSYELYVTGGYGFTEAILPTLLHPSNAVDIARDYFTRGYQGHHIDLPPDADFSQSGNLTDTQKRKLLDDLQEGRLVLASRYGPGFELFTESRASPDLLRNDLPPTLRHRLQQHWPSGARGAFTRSDSLAPAIEPVSRSPERPVPETPAPGSGPYHVKLVYHWPDG</sequence>
<organism evidence="2 3">
    <name type="scientific">Marinobacter halodurans</name>
    <dbReference type="NCBI Taxonomy" id="2528979"/>
    <lineage>
        <taxon>Bacteria</taxon>
        <taxon>Pseudomonadati</taxon>
        <taxon>Pseudomonadota</taxon>
        <taxon>Gammaproteobacteria</taxon>
        <taxon>Pseudomonadales</taxon>
        <taxon>Marinobacteraceae</taxon>
        <taxon>Marinobacter</taxon>
    </lineage>
</organism>
<keyword evidence="3" id="KW-1185">Reference proteome</keyword>
<comment type="caution">
    <text evidence="2">The sequence shown here is derived from an EMBL/GenBank/DDBJ whole genome shotgun (WGS) entry which is preliminary data.</text>
</comment>
<feature type="non-terminal residue" evidence="2">
    <location>
        <position position="165"/>
    </location>
</feature>
<evidence type="ECO:0000313" key="3">
    <source>
        <dbReference type="Proteomes" id="UP000313645"/>
    </source>
</evidence>
<name>A0ABY1ZHR0_9GAMM</name>
<feature type="region of interest" description="Disordered" evidence="1">
    <location>
        <begin position="132"/>
        <end position="155"/>
    </location>
</feature>
<gene>
    <name evidence="2" type="ORF">EZI54_22485</name>
</gene>
<evidence type="ECO:0000256" key="1">
    <source>
        <dbReference type="SAM" id="MobiDB-lite"/>
    </source>
</evidence>
<protein>
    <submittedName>
        <fullName evidence="2">Uncharacterized protein</fullName>
    </submittedName>
</protein>
<dbReference type="EMBL" id="SJDL01000063">
    <property type="protein sequence ID" value="TBW47551.1"/>
    <property type="molecule type" value="Genomic_DNA"/>
</dbReference>